<evidence type="ECO:0000313" key="3">
    <source>
        <dbReference type="Proteomes" id="UP000469462"/>
    </source>
</evidence>
<reference evidence="2 3" key="1">
    <citation type="submission" date="2019-10" db="EMBL/GenBank/DDBJ databases">
        <title>Genome diversity of Sutterella seckii.</title>
        <authorList>
            <person name="Chaplin A.V."/>
            <person name="Sokolova S.R."/>
            <person name="Mosin K.A."/>
            <person name="Ivanova E.L."/>
            <person name="Kochetkova T.O."/>
            <person name="Goltsov A.Y."/>
            <person name="Trofimov D.Y."/>
            <person name="Efimov B.A."/>
        </authorList>
    </citation>
    <scope>NUCLEOTIDE SEQUENCE [LARGE SCALE GENOMIC DNA]</scope>
    <source>
        <strain evidence="2 3">ASD3426</strain>
    </source>
</reference>
<dbReference type="AlphaFoldDB" id="A0AAI9WNE6"/>
<evidence type="ECO:0000256" key="1">
    <source>
        <dbReference type="ARBA" id="ARBA00009981"/>
    </source>
</evidence>
<keyword evidence="3" id="KW-1185">Reference proteome</keyword>
<dbReference type="InterPro" id="IPR036165">
    <property type="entry name" value="YefM-like_sf"/>
</dbReference>
<accession>A0AAI9WNE6</accession>
<gene>
    <name evidence="2" type="ORF">GBM96_04945</name>
</gene>
<proteinExistence type="inferred from homology"/>
<dbReference type="RefSeq" id="WP_139687188.1">
    <property type="nucleotide sequence ID" value="NZ_WEHW01000011.1"/>
</dbReference>
<comment type="similarity">
    <text evidence="1">Belongs to the phD/YefM antitoxin family.</text>
</comment>
<evidence type="ECO:0000313" key="2">
    <source>
        <dbReference type="EMBL" id="KAB7651723.1"/>
    </source>
</evidence>
<protein>
    <submittedName>
        <fullName evidence="2">Type II toxin-antitoxin system Phd/YefM family antitoxin</fullName>
    </submittedName>
</protein>
<organism evidence="2 3">
    <name type="scientific">Sutterella seckii</name>
    <dbReference type="NCBI Taxonomy" id="1944635"/>
    <lineage>
        <taxon>Bacteria</taxon>
        <taxon>Pseudomonadati</taxon>
        <taxon>Pseudomonadota</taxon>
        <taxon>Betaproteobacteria</taxon>
        <taxon>Burkholderiales</taxon>
        <taxon>Sutterellaceae</taxon>
        <taxon>Sutterella</taxon>
    </lineage>
</organism>
<comment type="caution">
    <text evidence="2">The sequence shown here is derived from an EMBL/GenBank/DDBJ whole genome shotgun (WGS) entry which is preliminary data.</text>
</comment>
<name>A0AAI9WNE6_9BURK</name>
<dbReference type="Proteomes" id="UP000469462">
    <property type="component" value="Unassembled WGS sequence"/>
</dbReference>
<dbReference type="SUPFAM" id="SSF143120">
    <property type="entry name" value="YefM-like"/>
    <property type="match status" value="1"/>
</dbReference>
<sequence length="75" mass="7916">MQICSAARLEKEYSTVAAQCARTGEAQVLAENGRADLVVMDAKTYQHLAEMAARSGSKNLTSDRVALEMGVVAAG</sequence>
<dbReference type="EMBL" id="WEHW01000011">
    <property type="protein sequence ID" value="KAB7651723.1"/>
    <property type="molecule type" value="Genomic_DNA"/>
</dbReference>